<dbReference type="InterPro" id="IPR036047">
    <property type="entry name" value="F-box-like_dom_sf"/>
</dbReference>
<dbReference type="InterPro" id="IPR006527">
    <property type="entry name" value="F-box-assoc_dom_typ1"/>
</dbReference>
<proteinExistence type="predicted"/>
<sequence length="391" mass="44888">MESDKPFLPDDMILNILKRLPVKSLIRSQCVCKHWKNLIKKPSFIAEHLHHSSHQSPSLLLRWPSFASSEYRWGLLDCDMQQLIVQSSSLIDSLSHLRLCGSSNGLLCLKSEALKSILLWNPATREIRLAPITIDEFKGGYCIGFGFSPIVNDYKIVVIYVRYGAEKRGVFRVKVFSLRTRLWKEVEFGNLKGLCVGDDTVTVNGRVFWFGYKAGSHEDGSYCQVVSFDIANEVFSLVPMPAEHDSLMQNLTVHENNLAMLCVQWITADIYCIKLWVMDEGSGTFGERWSWTNTYYSGHCYMLFPLTIWGNEIICEPEFYDESDFQYESQPEFESEGEEDDDPSKPLYLYNLDSNEFKTFDIRNCGNCSSIMIHSYVESLVSISNFHVENP</sequence>
<dbReference type="EMBL" id="JAWXYG010000011">
    <property type="protein sequence ID" value="KAK4259370.1"/>
    <property type="molecule type" value="Genomic_DNA"/>
</dbReference>
<dbReference type="InterPro" id="IPR050796">
    <property type="entry name" value="SCF_F-box_component"/>
</dbReference>
<dbReference type="SUPFAM" id="SSF50965">
    <property type="entry name" value="Galactose oxidase, central domain"/>
    <property type="match status" value="1"/>
</dbReference>
<dbReference type="NCBIfam" id="TIGR01640">
    <property type="entry name" value="F_box_assoc_1"/>
    <property type="match status" value="1"/>
</dbReference>
<protein>
    <recommendedName>
        <fullName evidence="1">F-box domain-containing protein</fullName>
    </recommendedName>
</protein>
<dbReference type="InterPro" id="IPR001810">
    <property type="entry name" value="F-box_dom"/>
</dbReference>
<dbReference type="InterPro" id="IPR017451">
    <property type="entry name" value="F-box-assoc_interact_dom"/>
</dbReference>
<dbReference type="SMART" id="SM00256">
    <property type="entry name" value="FBOX"/>
    <property type="match status" value="1"/>
</dbReference>
<dbReference type="Pfam" id="PF00646">
    <property type="entry name" value="F-box"/>
    <property type="match status" value="1"/>
</dbReference>
<comment type="caution">
    <text evidence="2">The sequence shown here is derived from an EMBL/GenBank/DDBJ whole genome shotgun (WGS) entry which is preliminary data.</text>
</comment>
<dbReference type="Gene3D" id="1.20.1280.50">
    <property type="match status" value="1"/>
</dbReference>
<gene>
    <name evidence="2" type="ORF">QN277_005710</name>
</gene>
<dbReference type="CDD" id="cd22157">
    <property type="entry name" value="F-box_AtFBW1-like"/>
    <property type="match status" value="1"/>
</dbReference>
<dbReference type="PANTHER" id="PTHR31672">
    <property type="entry name" value="BNACNNG10540D PROTEIN"/>
    <property type="match status" value="1"/>
</dbReference>
<evidence type="ECO:0000313" key="3">
    <source>
        <dbReference type="Proteomes" id="UP001293593"/>
    </source>
</evidence>
<dbReference type="PROSITE" id="PS50181">
    <property type="entry name" value="FBOX"/>
    <property type="match status" value="1"/>
</dbReference>
<name>A0AAE1JXK0_9FABA</name>
<dbReference type="Proteomes" id="UP001293593">
    <property type="component" value="Unassembled WGS sequence"/>
</dbReference>
<organism evidence="2 3">
    <name type="scientific">Acacia crassicarpa</name>
    <name type="common">northern wattle</name>
    <dbReference type="NCBI Taxonomy" id="499986"/>
    <lineage>
        <taxon>Eukaryota</taxon>
        <taxon>Viridiplantae</taxon>
        <taxon>Streptophyta</taxon>
        <taxon>Embryophyta</taxon>
        <taxon>Tracheophyta</taxon>
        <taxon>Spermatophyta</taxon>
        <taxon>Magnoliopsida</taxon>
        <taxon>eudicotyledons</taxon>
        <taxon>Gunneridae</taxon>
        <taxon>Pentapetalae</taxon>
        <taxon>rosids</taxon>
        <taxon>fabids</taxon>
        <taxon>Fabales</taxon>
        <taxon>Fabaceae</taxon>
        <taxon>Caesalpinioideae</taxon>
        <taxon>mimosoid clade</taxon>
        <taxon>Acacieae</taxon>
        <taxon>Acacia</taxon>
    </lineage>
</organism>
<dbReference type="SUPFAM" id="SSF81383">
    <property type="entry name" value="F-box domain"/>
    <property type="match status" value="1"/>
</dbReference>
<keyword evidence="3" id="KW-1185">Reference proteome</keyword>
<feature type="domain" description="F-box" evidence="1">
    <location>
        <begin position="8"/>
        <end position="49"/>
    </location>
</feature>
<evidence type="ECO:0000313" key="2">
    <source>
        <dbReference type="EMBL" id="KAK4259370.1"/>
    </source>
</evidence>
<dbReference type="PANTHER" id="PTHR31672:SF10">
    <property type="entry name" value="F-BOX DOMAIN-CONTAINING PROTEIN"/>
    <property type="match status" value="1"/>
</dbReference>
<dbReference type="Pfam" id="PF07734">
    <property type="entry name" value="FBA_1"/>
    <property type="match status" value="1"/>
</dbReference>
<reference evidence="2" key="1">
    <citation type="submission" date="2023-10" db="EMBL/GenBank/DDBJ databases">
        <title>Chromosome-level genome of the transformable northern wattle, Acacia crassicarpa.</title>
        <authorList>
            <person name="Massaro I."/>
            <person name="Sinha N.R."/>
            <person name="Poethig S."/>
            <person name="Leichty A.R."/>
        </authorList>
    </citation>
    <scope>NUCLEOTIDE SEQUENCE</scope>
    <source>
        <strain evidence="2">Acra3RX</strain>
        <tissue evidence="2">Leaf</tissue>
    </source>
</reference>
<evidence type="ECO:0000259" key="1">
    <source>
        <dbReference type="PROSITE" id="PS50181"/>
    </source>
</evidence>
<dbReference type="AlphaFoldDB" id="A0AAE1JXK0"/>
<accession>A0AAE1JXK0</accession>
<dbReference type="InterPro" id="IPR011043">
    <property type="entry name" value="Gal_Oxase/kelch_b-propeller"/>
</dbReference>